<dbReference type="InterPro" id="IPR033690">
    <property type="entry name" value="Adenylat_kinase_CS"/>
</dbReference>
<keyword evidence="4" id="KW-0106">Calcium</keyword>
<dbReference type="InterPro" id="IPR011992">
    <property type="entry name" value="EF-hand-dom_pair"/>
</dbReference>
<dbReference type="PROSITE" id="PS00113">
    <property type="entry name" value="ADENYLATE_KINASE"/>
    <property type="match status" value="1"/>
</dbReference>
<name>A0A6U9VM26_9STRA</name>
<dbReference type="Gene3D" id="3.40.50.300">
    <property type="entry name" value="P-loop containing nucleotide triphosphate hydrolases"/>
    <property type="match status" value="1"/>
</dbReference>
<dbReference type="Pfam" id="PF00406">
    <property type="entry name" value="ADK"/>
    <property type="match status" value="1"/>
</dbReference>
<evidence type="ECO:0000313" key="7">
    <source>
        <dbReference type="EMBL" id="CAE0708206.1"/>
    </source>
</evidence>
<dbReference type="EMBL" id="HBIX01001235">
    <property type="protein sequence ID" value="CAE0708207.1"/>
    <property type="molecule type" value="Transcribed_RNA"/>
</dbReference>
<evidence type="ECO:0000256" key="4">
    <source>
        <dbReference type="ARBA" id="ARBA00022837"/>
    </source>
</evidence>
<dbReference type="GO" id="GO:0005509">
    <property type="term" value="F:calcium ion binding"/>
    <property type="evidence" value="ECO:0007669"/>
    <property type="project" value="InterPro"/>
</dbReference>
<reference evidence="8" key="1">
    <citation type="submission" date="2021-01" db="EMBL/GenBank/DDBJ databases">
        <authorList>
            <person name="Corre E."/>
            <person name="Pelletier E."/>
            <person name="Niang G."/>
            <person name="Scheremetjew M."/>
            <person name="Finn R."/>
            <person name="Kale V."/>
            <person name="Holt S."/>
            <person name="Cochrane G."/>
            <person name="Meng A."/>
            <person name="Brown T."/>
            <person name="Cohen L."/>
        </authorList>
    </citation>
    <scope>NUCLEOTIDE SEQUENCE</scope>
    <source>
        <strain evidence="8">10249 10 AB</strain>
    </source>
</reference>
<comment type="similarity">
    <text evidence="5">Belongs to the adenylate kinase family.</text>
</comment>
<evidence type="ECO:0000313" key="8">
    <source>
        <dbReference type="EMBL" id="CAE0708207.1"/>
    </source>
</evidence>
<dbReference type="CDD" id="cd00051">
    <property type="entry name" value="EFh"/>
    <property type="match status" value="1"/>
</dbReference>
<dbReference type="Gene3D" id="1.10.238.10">
    <property type="entry name" value="EF-hand"/>
    <property type="match status" value="1"/>
</dbReference>
<proteinExistence type="inferred from homology"/>
<accession>A0A6U9VM26</accession>
<evidence type="ECO:0000259" key="6">
    <source>
        <dbReference type="PROSITE" id="PS50222"/>
    </source>
</evidence>
<dbReference type="PROSITE" id="PS00018">
    <property type="entry name" value="EF_HAND_1"/>
    <property type="match status" value="1"/>
</dbReference>
<dbReference type="SUPFAM" id="SSF52540">
    <property type="entry name" value="P-loop containing nucleoside triphosphate hydrolases"/>
    <property type="match status" value="1"/>
</dbReference>
<keyword evidence="1 5" id="KW-0808">Transferase</keyword>
<dbReference type="PRINTS" id="PR00094">
    <property type="entry name" value="ADENYLTKNASE"/>
</dbReference>
<sequence>MNRLFISKLPSAAIVASCSRRQLVGKTNTPISHALKSQAQSLCRRFESKRSMTTALIGHQQYHCAPDSSKYIKTHGNYAKTIMPRVKNYHSDGPAFYHEKISDNDSASSPSAPTPGCKAFVLESDRHALVDLFQKFAMPEHPRCLDREGLKNALKAVGETPDDETLEQIFLDADLDGNGVVDLEEFLSSSDRILGGAPAGIVLLVGGPGSGKGILSKRLVEECGVVHISSGDLLRDEVARETPLGKEVREIMIRGDLVSSAVIVTLMRRKMRLPENAGKRILLDGFPRSQQNAMDLIELCGQPELALHLQCDDTVLIERILKRKEESAQDGAVRDDDNIKTALKRLRNYHKYLHVTVDWLRENRVPVVNLDCDCPPDQVWEQLLAIGRLVRPATSIDRDNLSLIPGISPNNNVSD</sequence>
<dbReference type="InterPro" id="IPR002048">
    <property type="entry name" value="EF_hand_dom"/>
</dbReference>
<dbReference type="HAMAP" id="MF_00235">
    <property type="entry name" value="Adenylate_kinase_Adk"/>
    <property type="match status" value="1"/>
</dbReference>
<evidence type="ECO:0000313" key="9">
    <source>
        <dbReference type="EMBL" id="CAE0708208.1"/>
    </source>
</evidence>
<dbReference type="PROSITE" id="PS50222">
    <property type="entry name" value="EF_HAND_2"/>
    <property type="match status" value="1"/>
</dbReference>
<dbReference type="EMBL" id="HBIX01001236">
    <property type="protein sequence ID" value="CAE0708208.1"/>
    <property type="molecule type" value="Transcribed_RNA"/>
</dbReference>
<evidence type="ECO:0000256" key="1">
    <source>
        <dbReference type="ARBA" id="ARBA00022679"/>
    </source>
</evidence>
<dbReference type="AlphaFoldDB" id="A0A6U9VM26"/>
<feature type="domain" description="EF-hand" evidence="6">
    <location>
        <begin position="161"/>
        <end position="196"/>
    </location>
</feature>
<dbReference type="InterPro" id="IPR027417">
    <property type="entry name" value="P-loop_NTPase"/>
</dbReference>
<dbReference type="PANTHER" id="PTHR23359">
    <property type="entry name" value="NUCLEOTIDE KINASE"/>
    <property type="match status" value="1"/>
</dbReference>
<dbReference type="GO" id="GO:0006139">
    <property type="term" value="P:nucleobase-containing compound metabolic process"/>
    <property type="evidence" value="ECO:0007669"/>
    <property type="project" value="InterPro"/>
</dbReference>
<dbReference type="CDD" id="cd01428">
    <property type="entry name" value="ADK"/>
    <property type="match status" value="1"/>
</dbReference>
<dbReference type="EMBL" id="HBIX01001234">
    <property type="protein sequence ID" value="CAE0708206.1"/>
    <property type="molecule type" value="Transcribed_RNA"/>
</dbReference>
<dbReference type="GO" id="GO:0005524">
    <property type="term" value="F:ATP binding"/>
    <property type="evidence" value="ECO:0007669"/>
    <property type="project" value="InterPro"/>
</dbReference>
<gene>
    <name evidence="7" type="ORF">PAUS00366_LOCUS926</name>
    <name evidence="8" type="ORF">PAUS00366_LOCUS927</name>
    <name evidence="9" type="ORF">PAUS00366_LOCUS928</name>
</gene>
<keyword evidence="2" id="KW-0547">Nucleotide-binding</keyword>
<protein>
    <recommendedName>
        <fullName evidence="6">EF-hand domain-containing protein</fullName>
    </recommendedName>
</protein>
<evidence type="ECO:0000256" key="5">
    <source>
        <dbReference type="RuleBase" id="RU003330"/>
    </source>
</evidence>
<evidence type="ECO:0000256" key="3">
    <source>
        <dbReference type="ARBA" id="ARBA00022777"/>
    </source>
</evidence>
<dbReference type="InterPro" id="IPR000850">
    <property type="entry name" value="Adenylat/UMP-CMP_kin"/>
</dbReference>
<dbReference type="GO" id="GO:0019205">
    <property type="term" value="F:nucleobase-containing compound kinase activity"/>
    <property type="evidence" value="ECO:0007669"/>
    <property type="project" value="InterPro"/>
</dbReference>
<dbReference type="SUPFAM" id="SSF47473">
    <property type="entry name" value="EF-hand"/>
    <property type="match status" value="1"/>
</dbReference>
<dbReference type="InterPro" id="IPR018247">
    <property type="entry name" value="EF_Hand_1_Ca_BS"/>
</dbReference>
<organism evidence="8">
    <name type="scientific">Pseudo-nitzschia australis</name>
    <dbReference type="NCBI Taxonomy" id="44445"/>
    <lineage>
        <taxon>Eukaryota</taxon>
        <taxon>Sar</taxon>
        <taxon>Stramenopiles</taxon>
        <taxon>Ochrophyta</taxon>
        <taxon>Bacillariophyta</taxon>
        <taxon>Bacillariophyceae</taxon>
        <taxon>Bacillariophycidae</taxon>
        <taxon>Bacillariales</taxon>
        <taxon>Bacillariaceae</taxon>
        <taxon>Pseudo-nitzschia</taxon>
    </lineage>
</organism>
<keyword evidence="3 5" id="KW-0418">Kinase</keyword>
<evidence type="ECO:0000256" key="2">
    <source>
        <dbReference type="ARBA" id="ARBA00022741"/>
    </source>
</evidence>